<name>A0A4Q5J4Z0_9ACTN</name>
<dbReference type="GO" id="GO:0016757">
    <property type="term" value="F:glycosyltransferase activity"/>
    <property type="evidence" value="ECO:0007669"/>
    <property type="project" value="UniProtKB-KW"/>
</dbReference>
<dbReference type="RefSeq" id="WP_129986498.1">
    <property type="nucleotide sequence ID" value="NZ_SDPU01000020.1"/>
</dbReference>
<dbReference type="SUPFAM" id="SSF53756">
    <property type="entry name" value="UDP-Glycosyltransferase/glycogen phosphorylase"/>
    <property type="match status" value="1"/>
</dbReference>
<keyword evidence="5" id="KW-1185">Reference proteome</keyword>
<keyword evidence="2 4" id="KW-0808">Transferase</keyword>
<sequence>MSRSVWPAVPRRIVPRALLPRQPELPKVKVLHVITRFIAGSGGNTLLSAAGMDPDRYEVWVAAMPGGPLWEQAEAAGVRCVDVRHMKETISPKHDLLACLELVRLMRRERFTVVHTHCSKAGLIARVAARIARVPVVVHTFHIFAAHDGLSRSRRRLYLFLDRAVRGMAHHYVAVAPRVAQEAVHNRIAPPGKIVVVPSAVALDDIPTTTDPAVLAELGLDDGAPVVGTVGRIVAQKAPLDFVRMCAEVHRSRPDVHFVMVGDATLESAGLEAQTHAEAERLGVPILFTGFRSDAPRVAAAFDVYCVPSRYEGLGRAVTEAMASGRAVVATAVNGVPDLVEPGCTGLLATPGDPSSMARSVLWLLDHPTEAAAMGAAGRERVRGHFSTDVMCRALDELYSDLVGQVVPETAEARKADVLRSA</sequence>
<dbReference type="OrthoDB" id="9808602at2"/>
<dbReference type="PANTHER" id="PTHR12526">
    <property type="entry name" value="GLYCOSYLTRANSFERASE"/>
    <property type="match status" value="1"/>
</dbReference>
<dbReference type="InterPro" id="IPR028098">
    <property type="entry name" value="Glyco_trans_4-like_N"/>
</dbReference>
<evidence type="ECO:0000256" key="1">
    <source>
        <dbReference type="ARBA" id="ARBA00022676"/>
    </source>
</evidence>
<protein>
    <submittedName>
        <fullName evidence="4">Glycosyltransferase family 1 protein</fullName>
    </submittedName>
</protein>
<evidence type="ECO:0000259" key="3">
    <source>
        <dbReference type="Pfam" id="PF13439"/>
    </source>
</evidence>
<dbReference type="AlphaFoldDB" id="A0A4Q5J4Z0"/>
<evidence type="ECO:0000256" key="2">
    <source>
        <dbReference type="ARBA" id="ARBA00022679"/>
    </source>
</evidence>
<proteinExistence type="predicted"/>
<organism evidence="4 5">
    <name type="scientific">Nocardioides iriomotensis</name>
    <dbReference type="NCBI Taxonomy" id="715784"/>
    <lineage>
        <taxon>Bacteria</taxon>
        <taxon>Bacillati</taxon>
        <taxon>Actinomycetota</taxon>
        <taxon>Actinomycetes</taxon>
        <taxon>Propionibacteriales</taxon>
        <taxon>Nocardioidaceae</taxon>
        <taxon>Nocardioides</taxon>
    </lineage>
</organism>
<reference evidence="4 5" key="1">
    <citation type="submission" date="2019-01" db="EMBL/GenBank/DDBJ databases">
        <title>Nocardioides guangzhouensis sp. nov., an actinobacterium isolated from soil.</title>
        <authorList>
            <person name="Fu Y."/>
            <person name="Cai Y."/>
            <person name="Lin Z."/>
            <person name="Chen P."/>
        </authorList>
    </citation>
    <scope>NUCLEOTIDE SEQUENCE [LARGE SCALE GENOMIC DNA]</scope>
    <source>
        <strain evidence="4 5">NBRC 105384</strain>
    </source>
</reference>
<dbReference type="Gene3D" id="3.40.50.2000">
    <property type="entry name" value="Glycogen Phosphorylase B"/>
    <property type="match status" value="2"/>
</dbReference>
<comment type="caution">
    <text evidence="4">The sequence shown here is derived from an EMBL/GenBank/DDBJ whole genome shotgun (WGS) entry which is preliminary data.</text>
</comment>
<evidence type="ECO:0000313" key="5">
    <source>
        <dbReference type="Proteomes" id="UP000291189"/>
    </source>
</evidence>
<dbReference type="Proteomes" id="UP000291189">
    <property type="component" value="Unassembled WGS sequence"/>
</dbReference>
<dbReference type="EMBL" id="SDPU01000020">
    <property type="protein sequence ID" value="RYU12679.1"/>
    <property type="molecule type" value="Genomic_DNA"/>
</dbReference>
<dbReference type="CDD" id="cd03808">
    <property type="entry name" value="GT4_CapM-like"/>
    <property type="match status" value="1"/>
</dbReference>
<gene>
    <name evidence="4" type="ORF">ETU37_06755</name>
</gene>
<accession>A0A4Q5J4Z0</accession>
<dbReference type="Pfam" id="PF13692">
    <property type="entry name" value="Glyco_trans_1_4"/>
    <property type="match status" value="1"/>
</dbReference>
<dbReference type="PANTHER" id="PTHR12526:SF636">
    <property type="entry name" value="BLL3647 PROTEIN"/>
    <property type="match status" value="1"/>
</dbReference>
<evidence type="ECO:0000313" key="4">
    <source>
        <dbReference type="EMBL" id="RYU12679.1"/>
    </source>
</evidence>
<dbReference type="Pfam" id="PF13439">
    <property type="entry name" value="Glyco_transf_4"/>
    <property type="match status" value="1"/>
</dbReference>
<keyword evidence="1" id="KW-0328">Glycosyltransferase</keyword>
<feature type="domain" description="Glycosyltransferase subfamily 4-like N-terminal" evidence="3">
    <location>
        <begin position="52"/>
        <end position="204"/>
    </location>
</feature>